<dbReference type="PROSITE" id="PS51186">
    <property type="entry name" value="GNAT"/>
    <property type="match status" value="1"/>
</dbReference>
<evidence type="ECO:0000313" key="8">
    <source>
        <dbReference type="EMBL" id="SFL10303.1"/>
    </source>
</evidence>
<evidence type="ECO:0000256" key="1">
    <source>
        <dbReference type="ARBA" id="ARBA00022598"/>
    </source>
</evidence>
<gene>
    <name evidence="8" type="ORF">SAMN05216302_103145</name>
</gene>
<dbReference type="PANTHER" id="PTHR43334:SF1">
    <property type="entry name" value="3-HYDROXYPROPIONATE--COA LIGASE [ADP-FORMING]"/>
    <property type="match status" value="1"/>
</dbReference>
<dbReference type="GO" id="GO:0005524">
    <property type="term" value="F:ATP binding"/>
    <property type="evidence" value="ECO:0007669"/>
    <property type="project" value="UniProtKB-UniRule"/>
</dbReference>
<dbReference type="InterPro" id="IPR003781">
    <property type="entry name" value="CoA-bd"/>
</dbReference>
<evidence type="ECO:0000256" key="2">
    <source>
        <dbReference type="ARBA" id="ARBA00022741"/>
    </source>
</evidence>
<dbReference type="InterPro" id="IPR011761">
    <property type="entry name" value="ATP-grasp"/>
</dbReference>
<dbReference type="Pfam" id="PF19045">
    <property type="entry name" value="Ligase_CoA_2"/>
    <property type="match status" value="1"/>
</dbReference>
<keyword evidence="8" id="KW-0808">Transferase</keyword>
<keyword evidence="2 5" id="KW-0547">Nucleotide-binding</keyword>
<dbReference type="AlphaFoldDB" id="A0A1I4EYM5"/>
<dbReference type="RefSeq" id="WP_090701988.1">
    <property type="nucleotide sequence ID" value="NZ_FOSP01000031.1"/>
</dbReference>
<evidence type="ECO:0000259" key="6">
    <source>
        <dbReference type="PROSITE" id="PS50975"/>
    </source>
</evidence>
<organism evidence="8 9">
    <name type="scientific">Nitrosomonas aestuarii</name>
    <dbReference type="NCBI Taxonomy" id="52441"/>
    <lineage>
        <taxon>Bacteria</taxon>
        <taxon>Pseudomonadati</taxon>
        <taxon>Pseudomonadota</taxon>
        <taxon>Betaproteobacteria</taxon>
        <taxon>Nitrosomonadales</taxon>
        <taxon>Nitrosomonadaceae</taxon>
        <taxon>Nitrosomonas</taxon>
    </lineage>
</organism>
<dbReference type="Gene3D" id="3.30.1490.20">
    <property type="entry name" value="ATP-grasp fold, A domain"/>
    <property type="match status" value="1"/>
</dbReference>
<dbReference type="STRING" id="52441.SAMN05216302_103145"/>
<keyword evidence="1" id="KW-0436">Ligase</keyword>
<dbReference type="SUPFAM" id="SSF52210">
    <property type="entry name" value="Succinyl-CoA synthetase domains"/>
    <property type="match status" value="2"/>
</dbReference>
<dbReference type="InterPro" id="IPR016102">
    <property type="entry name" value="Succinyl-CoA_synth-like"/>
</dbReference>
<dbReference type="SUPFAM" id="SSF55729">
    <property type="entry name" value="Acyl-CoA N-acyltransferases (Nat)"/>
    <property type="match status" value="1"/>
</dbReference>
<dbReference type="InterPro" id="IPR000182">
    <property type="entry name" value="GNAT_dom"/>
</dbReference>
<dbReference type="Pfam" id="PF13607">
    <property type="entry name" value="Succ_CoA_lig"/>
    <property type="match status" value="1"/>
</dbReference>
<dbReference type="SMART" id="SM00881">
    <property type="entry name" value="CoA_binding"/>
    <property type="match status" value="1"/>
</dbReference>
<dbReference type="Proteomes" id="UP000199533">
    <property type="component" value="Unassembled WGS sequence"/>
</dbReference>
<dbReference type="Pfam" id="PF13302">
    <property type="entry name" value="Acetyltransf_3"/>
    <property type="match status" value="1"/>
</dbReference>
<name>A0A1I4EYM5_9PROT</name>
<reference evidence="9" key="1">
    <citation type="submission" date="2016-10" db="EMBL/GenBank/DDBJ databases">
        <authorList>
            <person name="Varghese N."/>
            <person name="Submissions S."/>
        </authorList>
    </citation>
    <scope>NUCLEOTIDE SEQUENCE [LARGE SCALE GENOMIC DNA]</scope>
    <source>
        <strain evidence="9">Nm69</strain>
    </source>
</reference>
<dbReference type="CDD" id="cd04301">
    <property type="entry name" value="NAT_SF"/>
    <property type="match status" value="1"/>
</dbReference>
<dbReference type="PANTHER" id="PTHR43334">
    <property type="entry name" value="ACETATE--COA LIGASE [ADP-FORMING]"/>
    <property type="match status" value="1"/>
</dbReference>
<dbReference type="Pfam" id="PF13549">
    <property type="entry name" value="ATP-grasp_5"/>
    <property type="match status" value="1"/>
</dbReference>
<keyword evidence="9" id="KW-1185">Reference proteome</keyword>
<dbReference type="GO" id="GO:0046872">
    <property type="term" value="F:metal ion binding"/>
    <property type="evidence" value="ECO:0007669"/>
    <property type="project" value="InterPro"/>
</dbReference>
<evidence type="ECO:0000256" key="4">
    <source>
        <dbReference type="ARBA" id="ARBA00060888"/>
    </source>
</evidence>
<dbReference type="Gene3D" id="3.40.50.261">
    <property type="entry name" value="Succinyl-CoA synthetase domains"/>
    <property type="match status" value="2"/>
</dbReference>
<evidence type="ECO:0000259" key="7">
    <source>
        <dbReference type="PROSITE" id="PS51186"/>
    </source>
</evidence>
<dbReference type="SUPFAM" id="SSF51735">
    <property type="entry name" value="NAD(P)-binding Rossmann-fold domains"/>
    <property type="match status" value="1"/>
</dbReference>
<comment type="similarity">
    <text evidence="4">In the N-terminal section; belongs to the acetate CoA ligase alpha subunit family.</text>
</comment>
<dbReference type="Gene3D" id="3.40.630.30">
    <property type="match status" value="1"/>
</dbReference>
<evidence type="ECO:0000256" key="3">
    <source>
        <dbReference type="ARBA" id="ARBA00022840"/>
    </source>
</evidence>
<dbReference type="InterPro" id="IPR051538">
    <property type="entry name" value="Acyl-CoA_Synth/Transferase"/>
</dbReference>
<dbReference type="GO" id="GO:0016747">
    <property type="term" value="F:acyltransferase activity, transferring groups other than amino-acyl groups"/>
    <property type="evidence" value="ECO:0007669"/>
    <property type="project" value="InterPro"/>
</dbReference>
<dbReference type="GO" id="GO:0043758">
    <property type="term" value="F:acetate-CoA ligase (ADP-forming) activity"/>
    <property type="evidence" value="ECO:0007669"/>
    <property type="project" value="InterPro"/>
</dbReference>
<proteinExistence type="inferred from homology"/>
<dbReference type="Pfam" id="PF13380">
    <property type="entry name" value="CoA_binding_2"/>
    <property type="match status" value="1"/>
</dbReference>
<protein>
    <submittedName>
        <fullName evidence="8">Acetyltransferase</fullName>
    </submittedName>
</protein>
<feature type="domain" description="ATP-grasp" evidence="6">
    <location>
        <begin position="496"/>
        <end position="532"/>
    </location>
</feature>
<dbReference type="FunFam" id="3.30.1490.20:FF:000020">
    <property type="entry name" value="Protein lysine acetyltransferase"/>
    <property type="match status" value="1"/>
</dbReference>
<dbReference type="InterPro" id="IPR032875">
    <property type="entry name" value="Succ_CoA_lig_flav_dom"/>
</dbReference>
<feature type="domain" description="N-acetyltransferase" evidence="7">
    <location>
        <begin position="737"/>
        <end position="892"/>
    </location>
</feature>
<dbReference type="Gene3D" id="3.30.470.20">
    <property type="entry name" value="ATP-grasp fold, B domain"/>
    <property type="match status" value="1"/>
</dbReference>
<evidence type="ECO:0000256" key="5">
    <source>
        <dbReference type="PROSITE-ProRule" id="PRU00409"/>
    </source>
</evidence>
<evidence type="ECO:0000313" key="9">
    <source>
        <dbReference type="Proteomes" id="UP000199533"/>
    </source>
</evidence>
<sequence length="892" mass="96825">MGQHYLDYLFAPNAIAVFGASMKSASVGTRLFQNIIASGFAGPVYPINPKYNNLDQQTCYPSIRAIGKSVDLAVIATPVATIPEIIHECGEQGVRAAIILSAGFEGAQGEAGIYQKSVLAEARRKGIRILGPNCLGLIRPVNKLNATFSKNNAQSGNLALVSQSGALCTAILDWAMARSIGFSAMVSLGNALDIGFGDVLDYLALDPHTESILLYVEGIRDARAFMSGLRIAARMKPVIVLKVGRHHESAHAALSHTGAMVGADDVFDAALRRAGAVRVMTIEQLFSAAQLLATTHRVQGNRLAIVTNGGGPGIMATDRAIDLGVAITQLTETSIQQLNAALPPHWSHGNPIDILGDATPARYRSAVEICLHDTHIDGVLIILTPQAMTKPLQAAKAVIEASTGTNKPVLACWMGEPQVKAARKLFAKHKIPFFPNPDVSVEAFTYLVNYHRNQRLLMQVPEPLMRSSGSDINGAHMIIDGALAERRTTLNSLEARALLTAFGITVMPAISARSGNEALVAAESLGFPIAMKINSPDISHKSDVNGVQLNIANAHAVRGTYNELTATVQALCPNAKIEGVTIERMHHHPHGRELLVGVIRDPVFGPIISFGAGGTMVELLLDHAVAIPPLNDFIITDLINQTRISKLLGQFRNLPAVSIPAIRNVMRRLSEMVCELPRICELDINPLIADENDAVVLDVRVVVDAQAPMLKPYGHMAIHPYPAHLQRQWQLADGTDIIIRPIRPEDAEIEQTFVHNLSLQSKYFRFMQSLYELTPQMLIRFTQIDYDRELAFIAVISEKHRETEIGVARYVTNPDIESCEFALVIADQWQQKGIGSRLLTCLIEAAQAKGFKTMEGEVLANNTSMLRLTKNLGFTSHISQDDPAIIAISKAL</sequence>
<dbReference type="PROSITE" id="PS50975">
    <property type="entry name" value="ATP_GRASP"/>
    <property type="match status" value="1"/>
</dbReference>
<dbReference type="EMBL" id="FOSP01000031">
    <property type="protein sequence ID" value="SFL10303.1"/>
    <property type="molecule type" value="Genomic_DNA"/>
</dbReference>
<dbReference type="Gene3D" id="3.40.50.720">
    <property type="entry name" value="NAD(P)-binding Rossmann-like Domain"/>
    <property type="match status" value="1"/>
</dbReference>
<dbReference type="InterPro" id="IPR013815">
    <property type="entry name" value="ATP_grasp_subdomain_1"/>
</dbReference>
<dbReference type="InterPro" id="IPR043938">
    <property type="entry name" value="Ligase_CoA_dom"/>
</dbReference>
<dbReference type="SUPFAM" id="SSF56059">
    <property type="entry name" value="Glutathione synthetase ATP-binding domain-like"/>
    <property type="match status" value="1"/>
</dbReference>
<keyword evidence="3 5" id="KW-0067">ATP-binding</keyword>
<dbReference type="OrthoDB" id="9807426at2"/>
<dbReference type="InterPro" id="IPR036291">
    <property type="entry name" value="NAD(P)-bd_dom_sf"/>
</dbReference>
<accession>A0A1I4EYM5</accession>
<dbReference type="InterPro" id="IPR016181">
    <property type="entry name" value="Acyl_CoA_acyltransferase"/>
</dbReference>